<evidence type="ECO:0000256" key="1">
    <source>
        <dbReference type="SAM" id="SignalP"/>
    </source>
</evidence>
<dbReference type="GeneID" id="136813011"/>
<dbReference type="OrthoDB" id="6428524at2759"/>
<name>A0A7M5UEC4_9CNID</name>
<keyword evidence="3" id="KW-1185">Reference proteome</keyword>
<dbReference type="EnsemblMetazoa" id="CLYHEMT000039.1">
    <property type="protein sequence ID" value="CLYHEMP000039.1"/>
    <property type="gene ID" value="CLYHEMG000039"/>
</dbReference>
<sequence length="619" mass="70826">MVNLIDWYLILSLKLYIMGTLGIQLNQANSLTKSLANTKTNKSNCDISILQKHINGYWCCSCYHFVESDDIFVSKKHRAYLYRKFEQIEPPKKDYLACICKDCVYYRLQKCSQCNAGSPLCMFPISNWFDSTGLNRKCIDCTAVSDTKKILGSLSHLCASQCILQCNMCCQYKYVCSFSVFSQAYGDDATKMVKELDIIKDQKLYKRTVCFECRMNDDIALYRMMLQQRYMSKISDEPSLVPTSKTPKITASKQKQEEFFSVLSYANAVSGKLERADRHRVEVDGLLNETLSTKPGSFDNNDNNGPSFILSTMQDYISRLLVDVLQDEIISLRTKTELELKLTGLPLNIWDEVLQRKMQFTTHMFSLQSSGLSNFVDPESRWAYTAVYTPVHASMVYDIILQGQFTPLINFLATANKSQSEVLEVSCFGAGPGSEVLGLHPFLPNNTQYHLFDNCTFWEHNAKYLLGKGLGAEFDFNFFDAQKKLKRDQIDIIKRSKLLTFIKFVSAILDHGCASSCFHSIFDAAPSGSCFLIVDNSQPQLKKYVETLIFPYGDYKQKGSVKENDSYRMVTSYGEYRFDVADVMESHADICRLMSLVMEWVERPPLVDIRVYIFLIQKK</sequence>
<accession>A0A7M5UEC4</accession>
<feature type="signal peptide" evidence="1">
    <location>
        <begin position="1"/>
        <end position="22"/>
    </location>
</feature>
<dbReference type="RefSeq" id="XP_066925620.1">
    <property type="nucleotide sequence ID" value="XM_067069519.1"/>
</dbReference>
<reference evidence="2" key="1">
    <citation type="submission" date="2021-01" db="UniProtKB">
        <authorList>
            <consortium name="EnsemblMetazoa"/>
        </authorList>
    </citation>
    <scope>IDENTIFICATION</scope>
</reference>
<evidence type="ECO:0000313" key="3">
    <source>
        <dbReference type="Proteomes" id="UP000594262"/>
    </source>
</evidence>
<keyword evidence="1" id="KW-0732">Signal</keyword>
<organism evidence="2 3">
    <name type="scientific">Clytia hemisphaerica</name>
    <dbReference type="NCBI Taxonomy" id="252671"/>
    <lineage>
        <taxon>Eukaryota</taxon>
        <taxon>Metazoa</taxon>
        <taxon>Cnidaria</taxon>
        <taxon>Hydrozoa</taxon>
        <taxon>Hydroidolina</taxon>
        <taxon>Leptothecata</taxon>
        <taxon>Obeliida</taxon>
        <taxon>Clytiidae</taxon>
        <taxon>Clytia</taxon>
    </lineage>
</organism>
<dbReference type="Proteomes" id="UP000594262">
    <property type="component" value="Unplaced"/>
</dbReference>
<proteinExistence type="predicted"/>
<feature type="chain" id="PRO_5029790958" evidence="1">
    <location>
        <begin position="23"/>
        <end position="619"/>
    </location>
</feature>
<protein>
    <submittedName>
        <fullName evidence="2">Uncharacterized protein</fullName>
    </submittedName>
</protein>
<dbReference type="AlphaFoldDB" id="A0A7M5UEC4"/>
<evidence type="ECO:0000313" key="2">
    <source>
        <dbReference type="EnsemblMetazoa" id="CLYHEMP000039.1"/>
    </source>
</evidence>